<dbReference type="STRING" id="199441.BkAM31D_02185"/>
<dbReference type="AlphaFoldDB" id="A0A1X9M826"/>
<protein>
    <submittedName>
        <fullName evidence="1">Uncharacterized protein</fullName>
    </submittedName>
</protein>
<organism evidence="1 2">
    <name type="scientific">Halalkalibacter krulwichiae</name>
    <dbReference type="NCBI Taxonomy" id="199441"/>
    <lineage>
        <taxon>Bacteria</taxon>
        <taxon>Bacillati</taxon>
        <taxon>Bacillota</taxon>
        <taxon>Bacilli</taxon>
        <taxon>Bacillales</taxon>
        <taxon>Bacillaceae</taxon>
        <taxon>Halalkalibacter</taxon>
    </lineage>
</organism>
<evidence type="ECO:0000313" key="1">
    <source>
        <dbReference type="EMBL" id="ARK28750.1"/>
    </source>
</evidence>
<keyword evidence="2" id="KW-1185">Reference proteome</keyword>
<accession>A0A1X9M826</accession>
<dbReference type="Proteomes" id="UP000193006">
    <property type="component" value="Chromosome"/>
</dbReference>
<sequence length="127" mass="14555">MNREKAREYFQRCDLDYSMVALDDIDKLVQMVSEELQSYLKFGGEHAKGMDMKASKLRKKDVKVLKDGLQYARIQVDGSYFKRREAITFSSTGFIGFGGELDDKNVAPILKAFCKWCDYVSEKSNVA</sequence>
<dbReference type="EMBL" id="CP020814">
    <property type="protein sequence ID" value="ARK28750.1"/>
    <property type="molecule type" value="Genomic_DNA"/>
</dbReference>
<evidence type="ECO:0000313" key="2">
    <source>
        <dbReference type="Proteomes" id="UP000193006"/>
    </source>
</evidence>
<gene>
    <name evidence="1" type="ORF">BkAM31D_02185</name>
</gene>
<reference evidence="1 2" key="1">
    <citation type="submission" date="2017-04" db="EMBL/GenBank/DDBJ databases">
        <title>Bacillus krulwichiae AM31D Genome sequencing and assembly.</title>
        <authorList>
            <person name="Krulwich T.A."/>
            <person name="Anastor L."/>
            <person name="Ehrlich R."/>
            <person name="Ehrlich G.D."/>
            <person name="Janto B."/>
        </authorList>
    </citation>
    <scope>NUCLEOTIDE SEQUENCE [LARGE SCALE GENOMIC DNA]</scope>
    <source>
        <strain evidence="1 2">AM31D</strain>
    </source>
</reference>
<dbReference type="KEGG" id="bkw:BkAM31D_02185"/>
<dbReference type="RefSeq" id="WP_066158432.1">
    <property type="nucleotide sequence ID" value="NZ_CP020814.1"/>
</dbReference>
<proteinExistence type="predicted"/>
<name>A0A1X9M826_9BACI</name>